<dbReference type="InterPro" id="IPR049450">
    <property type="entry name" value="ACOT8-like_C"/>
</dbReference>
<sequence>MVEGFYLPEGDGRFLATELTRGPWSMDAQHGGPPAALLGHVLEGCAPREEFRIGRVAVEILGPVPLAQVRVAARVVRPGRSVEMLEATLESERGLVMRAVAWRFRVAEGQVEVPPAFAPNERRPGPERESSEFPTAHAVGFHKGLEYRFVSGSFTEPGPAVCWMRLRYPIVAGTTPSPWERVLVAADHGNGISSVLGWDSYVFINTDLTVQLHRMPEGEWVCLDAVTHAQPEGVGLAESALFDEKGPIGRSTQTLHLARR</sequence>
<evidence type="ECO:0000313" key="3">
    <source>
        <dbReference type="EMBL" id="RJO76684.1"/>
    </source>
</evidence>
<dbReference type="Gene3D" id="2.40.160.210">
    <property type="entry name" value="Acyl-CoA thioesterase, double hotdog domain"/>
    <property type="match status" value="1"/>
</dbReference>
<dbReference type="RefSeq" id="WP_120039606.1">
    <property type="nucleotide sequence ID" value="NZ_QZFU01000016.1"/>
</dbReference>
<evidence type="ECO:0000259" key="1">
    <source>
        <dbReference type="Pfam" id="PF13622"/>
    </source>
</evidence>
<dbReference type="InterPro" id="IPR029069">
    <property type="entry name" value="HotDog_dom_sf"/>
</dbReference>
<dbReference type="OrthoDB" id="1413770at2"/>
<feature type="domain" description="Acyl-CoA thioesterase-like C-terminal" evidence="2">
    <location>
        <begin position="133"/>
        <end position="255"/>
    </location>
</feature>
<gene>
    <name evidence="3" type="ORF">D5S18_10445</name>
</gene>
<dbReference type="InterPro" id="IPR049449">
    <property type="entry name" value="TesB_ACOT8-like_N"/>
</dbReference>
<evidence type="ECO:0000259" key="2">
    <source>
        <dbReference type="Pfam" id="PF20789"/>
    </source>
</evidence>
<proteinExistence type="predicted"/>
<evidence type="ECO:0000313" key="4">
    <source>
        <dbReference type="Proteomes" id="UP000266677"/>
    </source>
</evidence>
<dbReference type="Proteomes" id="UP000266677">
    <property type="component" value="Unassembled WGS sequence"/>
</dbReference>
<reference evidence="3 4" key="1">
    <citation type="submission" date="2018-09" db="EMBL/GenBank/DDBJ databases">
        <title>YIM PH21274 draft genome.</title>
        <authorList>
            <person name="Miao C."/>
        </authorList>
    </citation>
    <scope>NUCLEOTIDE SEQUENCE [LARGE SCALE GENOMIC DNA]</scope>
    <source>
        <strain evidence="3 4">YIM PH 21724</strain>
    </source>
</reference>
<dbReference type="SUPFAM" id="SSF54637">
    <property type="entry name" value="Thioesterase/thiol ester dehydrase-isomerase"/>
    <property type="match status" value="1"/>
</dbReference>
<dbReference type="Pfam" id="PF20789">
    <property type="entry name" value="4HBT_3C"/>
    <property type="match status" value="1"/>
</dbReference>
<dbReference type="EMBL" id="QZFU01000016">
    <property type="protein sequence ID" value="RJO76684.1"/>
    <property type="molecule type" value="Genomic_DNA"/>
</dbReference>
<accession>A0A3A4KJ76</accession>
<comment type="caution">
    <text evidence="3">The sequence shown here is derived from an EMBL/GenBank/DDBJ whole genome shotgun (WGS) entry which is preliminary data.</text>
</comment>
<protein>
    <submittedName>
        <fullName evidence="3">Thioesterase family protein</fullName>
    </submittedName>
</protein>
<organism evidence="3 4">
    <name type="scientific">Nocardia panacis</name>
    <dbReference type="NCBI Taxonomy" id="2340916"/>
    <lineage>
        <taxon>Bacteria</taxon>
        <taxon>Bacillati</taxon>
        <taxon>Actinomycetota</taxon>
        <taxon>Actinomycetes</taxon>
        <taxon>Mycobacteriales</taxon>
        <taxon>Nocardiaceae</taxon>
        <taxon>Nocardia</taxon>
    </lineage>
</organism>
<name>A0A3A4KJ76_9NOCA</name>
<dbReference type="AlphaFoldDB" id="A0A3A4KJ76"/>
<dbReference type="InterPro" id="IPR042171">
    <property type="entry name" value="Acyl-CoA_hotdog"/>
</dbReference>
<dbReference type="Pfam" id="PF13622">
    <property type="entry name" value="4HBT_3"/>
    <property type="match status" value="1"/>
</dbReference>
<feature type="domain" description="Acyl-CoA thioesterase-like N-terminal HotDog" evidence="1">
    <location>
        <begin position="21"/>
        <end position="103"/>
    </location>
</feature>
<keyword evidence="4" id="KW-1185">Reference proteome</keyword>